<sequence>MENGSGTIPLEIRQVDEELNRQLLEDFTGERTGFLQVGPEGYFLPSKYAKEAHNFYNFEARPDDTWVVTFPRSGTTWTQELVWLVANQFDFQSAAEVPQTERFPFLEFSLFFHDETKQEFLNENSDDPKKIELVELMSTPGYKILEDTPSPRFIKTHLPFSLLPKNLLEVGCKIIYVARNPKDVAVSFYHLNRLIRTQGYQGDFPKYWDYFERNLNAWAPYWSHVNEGWNLREHKNVLFLFYEEMSKDIKETIKRVAEFLQCAADDEQINKLSNYLDIKNFRNNPAVNYQPLKEAGILIPGEEAFIRRGKAGGWVDEFTPELNKRADKWINENLSRTDLRFPGMNCT</sequence>
<dbReference type="InterPro" id="IPR000863">
    <property type="entry name" value="Sulfotransferase_dom"/>
</dbReference>
<dbReference type="SUPFAM" id="SSF52540">
    <property type="entry name" value="P-loop containing nucleoside triphosphate hydrolases"/>
    <property type="match status" value="1"/>
</dbReference>
<proteinExistence type="inferred from homology"/>
<dbReference type="Pfam" id="PF00685">
    <property type="entry name" value="Sulfotransfer_1"/>
    <property type="match status" value="1"/>
</dbReference>
<dbReference type="Gene3D" id="3.40.50.300">
    <property type="entry name" value="P-loop containing nucleotide triphosphate hydrolases"/>
    <property type="match status" value="1"/>
</dbReference>
<dbReference type="GO" id="GO:0008146">
    <property type="term" value="F:sulfotransferase activity"/>
    <property type="evidence" value="ECO:0007669"/>
    <property type="project" value="InterPro"/>
</dbReference>
<dbReference type="PANTHER" id="PTHR11783">
    <property type="entry name" value="SULFOTRANSFERASE SULT"/>
    <property type="match status" value="1"/>
</dbReference>
<keyword evidence="2" id="KW-0808">Transferase</keyword>
<evidence type="ECO:0000313" key="4">
    <source>
        <dbReference type="EMBL" id="JAS23745.1"/>
    </source>
</evidence>
<feature type="domain" description="Sulfotransferase" evidence="3">
    <location>
        <begin position="62"/>
        <end position="337"/>
    </location>
</feature>
<accession>A0A1B6DDS5</accession>
<reference evidence="4" key="1">
    <citation type="submission" date="2015-12" db="EMBL/GenBank/DDBJ databases">
        <title>De novo transcriptome assembly of four potential Pierce s Disease insect vectors from Arizona vineyards.</title>
        <authorList>
            <person name="Tassone E.E."/>
        </authorList>
    </citation>
    <scope>NUCLEOTIDE SEQUENCE</scope>
</reference>
<name>A0A1B6DDS5_9HEMI</name>
<organism evidence="4">
    <name type="scientific">Clastoptera arizonana</name>
    <name type="common">Arizona spittle bug</name>
    <dbReference type="NCBI Taxonomy" id="38151"/>
    <lineage>
        <taxon>Eukaryota</taxon>
        <taxon>Metazoa</taxon>
        <taxon>Ecdysozoa</taxon>
        <taxon>Arthropoda</taxon>
        <taxon>Hexapoda</taxon>
        <taxon>Insecta</taxon>
        <taxon>Pterygota</taxon>
        <taxon>Neoptera</taxon>
        <taxon>Paraneoptera</taxon>
        <taxon>Hemiptera</taxon>
        <taxon>Auchenorrhyncha</taxon>
        <taxon>Cercopoidea</taxon>
        <taxon>Clastopteridae</taxon>
        <taxon>Clastoptera</taxon>
    </lineage>
</organism>
<protein>
    <recommendedName>
        <fullName evidence="3">Sulfotransferase domain-containing protein</fullName>
    </recommendedName>
</protein>
<evidence type="ECO:0000256" key="1">
    <source>
        <dbReference type="ARBA" id="ARBA00005771"/>
    </source>
</evidence>
<comment type="similarity">
    <text evidence="1">Belongs to the sulfotransferase 1 family.</text>
</comment>
<dbReference type="EMBL" id="GEDC01013553">
    <property type="protein sequence ID" value="JAS23745.1"/>
    <property type="molecule type" value="Transcribed_RNA"/>
</dbReference>
<dbReference type="AlphaFoldDB" id="A0A1B6DDS5"/>
<dbReference type="InterPro" id="IPR027417">
    <property type="entry name" value="P-loop_NTPase"/>
</dbReference>
<evidence type="ECO:0000256" key="2">
    <source>
        <dbReference type="ARBA" id="ARBA00022679"/>
    </source>
</evidence>
<evidence type="ECO:0000259" key="3">
    <source>
        <dbReference type="Pfam" id="PF00685"/>
    </source>
</evidence>
<gene>
    <name evidence="4" type="ORF">g.1910</name>
</gene>